<keyword evidence="2" id="KW-1185">Reference proteome</keyword>
<evidence type="ECO:0000313" key="2">
    <source>
        <dbReference type="Proteomes" id="UP001365781"/>
    </source>
</evidence>
<protein>
    <submittedName>
        <fullName evidence="1">Uncharacterized protein</fullName>
    </submittedName>
</protein>
<comment type="caution">
    <text evidence="1">The sequence shown here is derived from an EMBL/GenBank/DDBJ whole genome shotgun (WGS) entry which is preliminary data.</text>
</comment>
<dbReference type="RefSeq" id="WP_336559349.1">
    <property type="nucleotide sequence ID" value="NZ_JBBAYM010000712.1"/>
</dbReference>
<gene>
    <name evidence="1" type="ORF">WB403_51355</name>
</gene>
<feature type="non-terminal residue" evidence="1">
    <location>
        <position position="1"/>
    </location>
</feature>
<sequence>GSVMAIFSGRFTDTAIDAAAFGAGRTRPARERPFRGGSPQQALRRKEFILLWRDPWLVSQTLMQLLYLVPPALLLWRSFADS</sequence>
<dbReference type="EMBL" id="JBBAYM010000712">
    <property type="protein sequence ID" value="MEI5617512.1"/>
    <property type="molecule type" value="Genomic_DNA"/>
</dbReference>
<evidence type="ECO:0000313" key="1">
    <source>
        <dbReference type="EMBL" id="MEI5617512.1"/>
    </source>
</evidence>
<feature type="non-terminal residue" evidence="1">
    <location>
        <position position="82"/>
    </location>
</feature>
<dbReference type="Proteomes" id="UP001365781">
    <property type="component" value="Unassembled WGS sequence"/>
</dbReference>
<proteinExistence type="predicted"/>
<accession>A0ABU8GWD9</accession>
<organism evidence="1 2">
    <name type="scientific">Streptomyces brasiliscabiei</name>
    <dbReference type="NCBI Taxonomy" id="2736302"/>
    <lineage>
        <taxon>Bacteria</taxon>
        <taxon>Bacillati</taxon>
        <taxon>Actinomycetota</taxon>
        <taxon>Actinomycetes</taxon>
        <taxon>Kitasatosporales</taxon>
        <taxon>Streptomycetaceae</taxon>
        <taxon>Streptomyces</taxon>
    </lineage>
</organism>
<reference evidence="1 2" key="1">
    <citation type="submission" date="2024-03" db="EMBL/GenBank/DDBJ databases">
        <title>First Report of Pectobacterium brasiliscabiei causing potato scab in china.</title>
        <authorList>
            <person name="Handique U."/>
        </authorList>
    </citation>
    <scope>NUCLEOTIDE SEQUENCE [LARGE SCALE GENOMIC DNA]</scope>
    <source>
        <strain evidence="1 2">ZRIMU1503</strain>
    </source>
</reference>
<name>A0ABU8GWD9_9ACTN</name>